<accession>A0A0A9F3V5</accession>
<name>A0A0A9F3V5_ARUDO</name>
<protein>
    <submittedName>
        <fullName evidence="1">Uncharacterized protein</fullName>
    </submittedName>
</protein>
<reference evidence="1" key="1">
    <citation type="submission" date="2014-09" db="EMBL/GenBank/DDBJ databases">
        <authorList>
            <person name="Magalhaes I.L.F."/>
            <person name="Oliveira U."/>
            <person name="Santos F.R."/>
            <person name="Vidigal T.H.D.A."/>
            <person name="Brescovit A.D."/>
            <person name="Santos A.J."/>
        </authorList>
    </citation>
    <scope>NUCLEOTIDE SEQUENCE</scope>
    <source>
        <tissue evidence="1">Shoot tissue taken approximately 20 cm above the soil surface</tissue>
    </source>
</reference>
<organism evidence="1">
    <name type="scientific">Arundo donax</name>
    <name type="common">Giant reed</name>
    <name type="synonym">Donax arundinaceus</name>
    <dbReference type="NCBI Taxonomy" id="35708"/>
    <lineage>
        <taxon>Eukaryota</taxon>
        <taxon>Viridiplantae</taxon>
        <taxon>Streptophyta</taxon>
        <taxon>Embryophyta</taxon>
        <taxon>Tracheophyta</taxon>
        <taxon>Spermatophyta</taxon>
        <taxon>Magnoliopsida</taxon>
        <taxon>Liliopsida</taxon>
        <taxon>Poales</taxon>
        <taxon>Poaceae</taxon>
        <taxon>PACMAD clade</taxon>
        <taxon>Arundinoideae</taxon>
        <taxon>Arundineae</taxon>
        <taxon>Arundo</taxon>
    </lineage>
</organism>
<dbReference type="EMBL" id="GBRH01190884">
    <property type="protein sequence ID" value="JAE07012.1"/>
    <property type="molecule type" value="Transcribed_RNA"/>
</dbReference>
<proteinExistence type="predicted"/>
<dbReference type="AlphaFoldDB" id="A0A0A9F3V5"/>
<evidence type="ECO:0000313" key="1">
    <source>
        <dbReference type="EMBL" id="JAE07012.1"/>
    </source>
</evidence>
<reference evidence="1" key="2">
    <citation type="journal article" date="2015" name="Data Brief">
        <title>Shoot transcriptome of the giant reed, Arundo donax.</title>
        <authorList>
            <person name="Barrero R.A."/>
            <person name="Guerrero F.D."/>
            <person name="Moolhuijzen P."/>
            <person name="Goolsby J.A."/>
            <person name="Tidwell J."/>
            <person name="Bellgard S.E."/>
            <person name="Bellgard M.I."/>
        </authorList>
    </citation>
    <scope>NUCLEOTIDE SEQUENCE</scope>
    <source>
        <tissue evidence="1">Shoot tissue taken approximately 20 cm above the soil surface</tissue>
    </source>
</reference>
<sequence length="18" mass="1520">MAVGVGVGVEGSDAGAGS</sequence>